<dbReference type="Proteomes" id="UP000239203">
    <property type="component" value="Unassembled WGS sequence"/>
</dbReference>
<evidence type="ECO:0000256" key="2">
    <source>
        <dbReference type="ARBA" id="ARBA00023315"/>
    </source>
</evidence>
<dbReference type="Pfam" id="PF00583">
    <property type="entry name" value="Acetyltransf_1"/>
    <property type="match status" value="1"/>
</dbReference>
<proteinExistence type="predicted"/>
<dbReference type="GO" id="GO:0016747">
    <property type="term" value="F:acyltransferase activity, transferring groups other than amino-acyl groups"/>
    <property type="evidence" value="ECO:0007669"/>
    <property type="project" value="InterPro"/>
</dbReference>
<dbReference type="OrthoDB" id="70840at2"/>
<evidence type="ECO:0000259" key="3">
    <source>
        <dbReference type="PROSITE" id="PS51186"/>
    </source>
</evidence>
<comment type="caution">
    <text evidence="4">The sequence shown here is derived from an EMBL/GenBank/DDBJ whole genome shotgun (WGS) entry which is preliminary data.</text>
</comment>
<dbReference type="InterPro" id="IPR000182">
    <property type="entry name" value="GNAT_dom"/>
</dbReference>
<organism evidence="4 5">
    <name type="scientific">Actinokineospora auranticolor</name>
    <dbReference type="NCBI Taxonomy" id="155976"/>
    <lineage>
        <taxon>Bacteria</taxon>
        <taxon>Bacillati</taxon>
        <taxon>Actinomycetota</taxon>
        <taxon>Actinomycetes</taxon>
        <taxon>Pseudonocardiales</taxon>
        <taxon>Pseudonocardiaceae</taxon>
        <taxon>Actinokineospora</taxon>
    </lineage>
</organism>
<evidence type="ECO:0000256" key="1">
    <source>
        <dbReference type="ARBA" id="ARBA00022679"/>
    </source>
</evidence>
<dbReference type="RefSeq" id="WP_104482009.1">
    <property type="nucleotide sequence ID" value="NZ_CP154825.1"/>
</dbReference>
<dbReference type="EMBL" id="PTIX01000020">
    <property type="protein sequence ID" value="PPK64339.1"/>
    <property type="molecule type" value="Genomic_DNA"/>
</dbReference>
<dbReference type="InterPro" id="IPR050832">
    <property type="entry name" value="Bact_Acetyltransf"/>
</dbReference>
<sequence>MRIEIREYGHPDAVKLTAEVQQEYIVRYGSVDETPVDPAQFAPPVGLFLVGYLDGAPVAMGGWRVHGDGSAELKRMYVTPSARGLGLARALLAELESTAAAAGHPRLVLETGTMQPEAIALYESSGYRPVPAFGYYADEPESRHYGKTFVAPGPIPAESAAEQGE</sequence>
<protein>
    <submittedName>
        <fullName evidence="4">Acetyltransferase (GNAT) family protein</fullName>
    </submittedName>
</protein>
<feature type="domain" description="N-acetyltransferase" evidence="3">
    <location>
        <begin position="3"/>
        <end position="150"/>
    </location>
</feature>
<keyword evidence="2" id="KW-0012">Acyltransferase</keyword>
<keyword evidence="1 4" id="KW-0808">Transferase</keyword>
<accession>A0A2S6GGK2</accession>
<dbReference type="PANTHER" id="PTHR43877:SF2">
    <property type="entry name" value="AMINOALKYLPHOSPHONATE N-ACETYLTRANSFERASE-RELATED"/>
    <property type="match status" value="1"/>
</dbReference>
<dbReference type="PROSITE" id="PS51186">
    <property type="entry name" value="GNAT"/>
    <property type="match status" value="1"/>
</dbReference>
<name>A0A2S6GGK2_9PSEU</name>
<dbReference type="Gene3D" id="3.40.630.30">
    <property type="match status" value="1"/>
</dbReference>
<dbReference type="AlphaFoldDB" id="A0A2S6GGK2"/>
<evidence type="ECO:0000313" key="5">
    <source>
        <dbReference type="Proteomes" id="UP000239203"/>
    </source>
</evidence>
<dbReference type="CDD" id="cd04301">
    <property type="entry name" value="NAT_SF"/>
    <property type="match status" value="1"/>
</dbReference>
<evidence type="ECO:0000313" key="4">
    <source>
        <dbReference type="EMBL" id="PPK64339.1"/>
    </source>
</evidence>
<dbReference type="PANTHER" id="PTHR43877">
    <property type="entry name" value="AMINOALKYLPHOSPHONATE N-ACETYLTRANSFERASE-RELATED-RELATED"/>
    <property type="match status" value="1"/>
</dbReference>
<reference evidence="4 5" key="1">
    <citation type="submission" date="2018-02" db="EMBL/GenBank/DDBJ databases">
        <title>Genomic Encyclopedia of Archaeal and Bacterial Type Strains, Phase II (KMG-II): from individual species to whole genera.</title>
        <authorList>
            <person name="Goeker M."/>
        </authorList>
    </citation>
    <scope>NUCLEOTIDE SEQUENCE [LARGE SCALE GENOMIC DNA]</scope>
    <source>
        <strain evidence="4 5">YU 961-1</strain>
    </source>
</reference>
<dbReference type="InterPro" id="IPR016181">
    <property type="entry name" value="Acyl_CoA_acyltransferase"/>
</dbReference>
<keyword evidence="5" id="KW-1185">Reference proteome</keyword>
<dbReference type="SUPFAM" id="SSF55729">
    <property type="entry name" value="Acyl-CoA N-acyltransferases (Nat)"/>
    <property type="match status" value="1"/>
</dbReference>
<gene>
    <name evidence="4" type="ORF">CLV40_12062</name>
</gene>